<dbReference type="Gene3D" id="2.40.330.10">
    <property type="entry name" value="DNA-binding pseudobarrel domain"/>
    <property type="match status" value="1"/>
</dbReference>
<dbReference type="GeneID" id="105037739"/>
<evidence type="ECO:0000256" key="1">
    <source>
        <dbReference type="ARBA" id="ARBA00004123"/>
    </source>
</evidence>
<keyword evidence="3" id="KW-0238">DNA-binding</keyword>
<organism evidence="6 7">
    <name type="scientific">Elaeis guineensis var. tenera</name>
    <name type="common">Oil palm</name>
    <dbReference type="NCBI Taxonomy" id="51953"/>
    <lineage>
        <taxon>Eukaryota</taxon>
        <taxon>Viridiplantae</taxon>
        <taxon>Streptophyta</taxon>
        <taxon>Embryophyta</taxon>
        <taxon>Tracheophyta</taxon>
        <taxon>Spermatophyta</taxon>
        <taxon>Magnoliopsida</taxon>
        <taxon>Liliopsida</taxon>
        <taxon>Arecaceae</taxon>
        <taxon>Arecoideae</taxon>
        <taxon>Cocoseae</taxon>
        <taxon>Elaeidinae</taxon>
        <taxon>Elaeis</taxon>
    </lineage>
</organism>
<dbReference type="KEGG" id="egu:105037739"/>
<reference evidence="7" key="1">
    <citation type="submission" date="2025-08" db="UniProtKB">
        <authorList>
            <consortium name="RefSeq"/>
        </authorList>
    </citation>
    <scope>IDENTIFICATION</scope>
</reference>
<dbReference type="InterPro" id="IPR015300">
    <property type="entry name" value="DNA-bd_pseudobarrel_sf"/>
</dbReference>
<keyword evidence="4" id="KW-0804">Transcription</keyword>
<dbReference type="PANTHER" id="PTHR34397:SF22">
    <property type="entry name" value="OS05G0237600 PROTEIN"/>
    <property type="match status" value="1"/>
</dbReference>
<dbReference type="GO" id="GO:0003677">
    <property type="term" value="F:DNA binding"/>
    <property type="evidence" value="ECO:0007669"/>
    <property type="project" value="UniProtKB-KW"/>
</dbReference>
<evidence type="ECO:0000256" key="5">
    <source>
        <dbReference type="ARBA" id="ARBA00023242"/>
    </source>
</evidence>
<dbReference type="FunCoup" id="A0A6I9QM08">
    <property type="interactions" value="183"/>
</dbReference>
<dbReference type="RefSeq" id="XP_010911671.1">
    <property type="nucleotide sequence ID" value="XM_010913369.1"/>
</dbReference>
<sequence length="160" mass="18239">MSSMEIPEWVRNLVCKHEGSHLRFIMTKSLTSSDLDLKDQKRLLIPSPYVEDYLIPMLSDPEKAAANLLHPTASRNMPGTSRVRGRKHWGLDVDVHARNGFCCYLKLTRWDSTGSTVINGTDYNLLLCQSSLQKNDEVELWGFRKGREGKLCFVLGKKTQ</sequence>
<evidence type="ECO:0000256" key="3">
    <source>
        <dbReference type="ARBA" id="ARBA00023125"/>
    </source>
</evidence>
<evidence type="ECO:0000313" key="6">
    <source>
        <dbReference type="Proteomes" id="UP000504607"/>
    </source>
</evidence>
<keyword evidence="6" id="KW-1185">Reference proteome</keyword>
<protein>
    <submittedName>
        <fullName evidence="7">Uncharacterized protein LOC105037739</fullName>
    </submittedName>
</protein>
<dbReference type="InParanoid" id="A0A6I9QM08"/>
<accession>A0A6I9QM08</accession>
<proteinExistence type="predicted"/>
<keyword evidence="2" id="KW-0805">Transcription regulation</keyword>
<evidence type="ECO:0000256" key="4">
    <source>
        <dbReference type="ARBA" id="ARBA00023163"/>
    </source>
</evidence>
<dbReference type="AlphaFoldDB" id="A0A6I9QM08"/>
<evidence type="ECO:0000256" key="2">
    <source>
        <dbReference type="ARBA" id="ARBA00023015"/>
    </source>
</evidence>
<keyword evidence="5" id="KW-0539">Nucleus</keyword>
<dbReference type="GO" id="GO:0005634">
    <property type="term" value="C:nucleus"/>
    <property type="evidence" value="ECO:0007669"/>
    <property type="project" value="UniProtKB-SubCell"/>
</dbReference>
<comment type="subcellular location">
    <subcellularLocation>
        <location evidence="1">Nucleus</location>
    </subcellularLocation>
</comment>
<dbReference type="Proteomes" id="UP000504607">
    <property type="component" value="Unplaced"/>
</dbReference>
<gene>
    <name evidence="7" type="primary">LOC105037739</name>
</gene>
<name>A0A6I9QM08_ELAGV</name>
<dbReference type="PANTHER" id="PTHR34397">
    <property type="entry name" value="OS05G0237600 PROTEIN"/>
    <property type="match status" value="1"/>
</dbReference>
<dbReference type="OrthoDB" id="631801at2759"/>
<evidence type="ECO:0000313" key="7">
    <source>
        <dbReference type="RefSeq" id="XP_010911671.1"/>
    </source>
</evidence>